<evidence type="ECO:0000313" key="2">
    <source>
        <dbReference type="Proteomes" id="UP000024635"/>
    </source>
</evidence>
<proteinExistence type="predicted"/>
<evidence type="ECO:0000313" key="1">
    <source>
        <dbReference type="EMBL" id="EYB85233.1"/>
    </source>
</evidence>
<gene>
    <name evidence="1" type="primary">Acey_s0302.g1861</name>
    <name evidence="1" type="ORF">Y032_0302g1861</name>
</gene>
<comment type="caution">
    <text evidence="1">The sequence shown here is derived from an EMBL/GenBank/DDBJ whole genome shotgun (WGS) entry which is preliminary data.</text>
</comment>
<sequence>MIMTGSICSGVSARTSLGSELQEARPSLWLKSEVYRGTDDLGQSSCRFPKHRHSELQDKIRKWQMTLTDAGLRLNLKKTEIVSSIEEPGDVSDIGGTMFTQTKEFQYLGSFLSADGTVWAAVRGRIICA</sequence>
<evidence type="ECO:0008006" key="3">
    <source>
        <dbReference type="Google" id="ProtNLM"/>
    </source>
</evidence>
<reference evidence="2" key="1">
    <citation type="journal article" date="2015" name="Nat. Genet.">
        <title>The genome and transcriptome of the zoonotic hookworm Ancylostoma ceylanicum identify infection-specific gene families.</title>
        <authorList>
            <person name="Schwarz E.M."/>
            <person name="Hu Y."/>
            <person name="Antoshechkin I."/>
            <person name="Miller M.M."/>
            <person name="Sternberg P.W."/>
            <person name="Aroian R.V."/>
        </authorList>
    </citation>
    <scope>NUCLEOTIDE SEQUENCE</scope>
    <source>
        <strain evidence="2">HY135</strain>
    </source>
</reference>
<organism evidence="1 2">
    <name type="scientific">Ancylostoma ceylanicum</name>
    <dbReference type="NCBI Taxonomy" id="53326"/>
    <lineage>
        <taxon>Eukaryota</taxon>
        <taxon>Metazoa</taxon>
        <taxon>Ecdysozoa</taxon>
        <taxon>Nematoda</taxon>
        <taxon>Chromadorea</taxon>
        <taxon>Rhabditida</taxon>
        <taxon>Rhabditina</taxon>
        <taxon>Rhabditomorpha</taxon>
        <taxon>Strongyloidea</taxon>
        <taxon>Ancylostomatidae</taxon>
        <taxon>Ancylostomatinae</taxon>
        <taxon>Ancylostoma</taxon>
    </lineage>
</organism>
<dbReference type="Proteomes" id="UP000024635">
    <property type="component" value="Unassembled WGS sequence"/>
</dbReference>
<dbReference type="AlphaFoldDB" id="A0A016S3L0"/>
<accession>A0A016S3L0</accession>
<keyword evidence="2" id="KW-1185">Reference proteome</keyword>
<name>A0A016S3L0_9BILA</name>
<dbReference type="OrthoDB" id="6920823at2759"/>
<protein>
    <recommendedName>
        <fullName evidence="3">Reverse transcriptase domain-containing protein</fullName>
    </recommendedName>
</protein>
<dbReference type="EMBL" id="JARK01001638">
    <property type="protein sequence ID" value="EYB85233.1"/>
    <property type="molecule type" value="Genomic_DNA"/>
</dbReference>